<organism evidence="14 15">
    <name type="scientific">Uabimicrobium amorphum</name>
    <dbReference type="NCBI Taxonomy" id="2596890"/>
    <lineage>
        <taxon>Bacteria</taxon>
        <taxon>Pseudomonadati</taxon>
        <taxon>Planctomycetota</taxon>
        <taxon>Candidatus Uabimicrobiia</taxon>
        <taxon>Candidatus Uabimicrobiales</taxon>
        <taxon>Candidatus Uabimicrobiaceae</taxon>
        <taxon>Candidatus Uabimicrobium</taxon>
    </lineage>
</organism>
<protein>
    <recommendedName>
        <fullName evidence="2">non-specific serine/threonine protein kinase</fullName>
        <ecNumber evidence="2">2.7.11.1</ecNumber>
    </recommendedName>
</protein>
<dbReference type="SUPFAM" id="SSF56112">
    <property type="entry name" value="Protein kinase-like (PK-like)"/>
    <property type="match status" value="1"/>
</dbReference>
<keyword evidence="5" id="KW-0677">Repeat</keyword>
<dbReference type="InterPro" id="IPR011990">
    <property type="entry name" value="TPR-like_helical_dom_sf"/>
</dbReference>
<dbReference type="Gene3D" id="3.30.200.20">
    <property type="entry name" value="Phosphorylase Kinase, domain 1"/>
    <property type="match status" value="1"/>
</dbReference>
<dbReference type="PROSITE" id="PS00108">
    <property type="entry name" value="PROTEIN_KINASE_ST"/>
    <property type="match status" value="1"/>
</dbReference>
<dbReference type="InterPro" id="IPR011009">
    <property type="entry name" value="Kinase-like_dom_sf"/>
</dbReference>
<dbReference type="PROSITE" id="PS00107">
    <property type="entry name" value="PROTEIN_KINASE_ATP"/>
    <property type="match status" value="1"/>
</dbReference>
<keyword evidence="12" id="KW-1133">Transmembrane helix</keyword>
<feature type="binding site" evidence="11">
    <location>
        <position position="39"/>
    </location>
    <ligand>
        <name>ATP</name>
        <dbReference type="ChEBI" id="CHEBI:30616"/>
    </ligand>
</feature>
<keyword evidence="4" id="KW-0808">Transferase</keyword>
<accession>A0A5S9IIH7</accession>
<dbReference type="SMART" id="SM00220">
    <property type="entry name" value="S_TKc"/>
    <property type="match status" value="1"/>
</dbReference>
<feature type="transmembrane region" description="Helical" evidence="12">
    <location>
        <begin position="291"/>
        <end position="309"/>
    </location>
</feature>
<dbReference type="PANTHER" id="PTHR43671:SF13">
    <property type="entry name" value="SERINE_THREONINE-PROTEIN KINASE NEK2"/>
    <property type="match status" value="1"/>
</dbReference>
<keyword evidence="9 11" id="KW-0067">ATP-binding</keyword>
<dbReference type="Pfam" id="PF07719">
    <property type="entry name" value="TPR_2"/>
    <property type="match status" value="1"/>
</dbReference>
<evidence type="ECO:0000256" key="5">
    <source>
        <dbReference type="ARBA" id="ARBA00022737"/>
    </source>
</evidence>
<dbReference type="AlphaFoldDB" id="A0A5S9IIH7"/>
<proteinExistence type="inferred from homology"/>
<comment type="similarity">
    <text evidence="1">Belongs to the protein kinase superfamily. NEK Ser/Thr protein kinase family. NIMA subfamily.</text>
</comment>
<dbReference type="GO" id="GO:0004674">
    <property type="term" value="F:protein serine/threonine kinase activity"/>
    <property type="evidence" value="ECO:0007669"/>
    <property type="project" value="UniProtKB-KW"/>
</dbReference>
<keyword evidence="15" id="KW-1185">Reference proteome</keyword>
<dbReference type="Gene3D" id="1.25.40.10">
    <property type="entry name" value="Tetratricopeptide repeat domain"/>
    <property type="match status" value="2"/>
</dbReference>
<dbReference type="PROSITE" id="PS50011">
    <property type="entry name" value="PROTEIN_KINASE_DOM"/>
    <property type="match status" value="1"/>
</dbReference>
<keyword evidence="8 10" id="KW-0802">TPR repeat</keyword>
<dbReference type="EC" id="2.7.11.1" evidence="2"/>
<evidence type="ECO:0000256" key="6">
    <source>
        <dbReference type="ARBA" id="ARBA00022741"/>
    </source>
</evidence>
<dbReference type="PROSITE" id="PS50005">
    <property type="entry name" value="TPR"/>
    <property type="match status" value="1"/>
</dbReference>
<dbReference type="RefSeq" id="WP_151966351.1">
    <property type="nucleotide sequence ID" value="NZ_AP019860.1"/>
</dbReference>
<dbReference type="InterPro" id="IPR017441">
    <property type="entry name" value="Protein_kinase_ATP_BS"/>
</dbReference>
<evidence type="ECO:0000256" key="7">
    <source>
        <dbReference type="ARBA" id="ARBA00022777"/>
    </source>
</evidence>
<sequence length="538" mass="62947">MSTQKIFGKYLLEKEIGRGGMGIVYKAYDNELKRTVALKILLQNQKQDVERFRNECVALAKLEHPNIVRFYEYGEKPSLYYTMEYCEGVTLQELIKKQQMRHLFVVDLLIDVCKGIAAVHSKNIVHRDIKPSNIMYTKDNKIKIMDFGLAKRILSDPGNLSKTGDIVGTITYMSPDQIAGKISTRVDIYALGALLYECLTYQELYRGDSPQNILFQILHESPIIPRKINDSISPYLEAICLKCIHKDPQKRYSSCKQLEKELINFKKKRPILAKKYGFRDQVQSFLTRYKLLLSFSLLLIAFVTVSIYYKKNLQRVRRNVIVEDCLKRAEVLIRNDNFKQALEEYNKALIHFPNHVQVKASMLRMKQIQEQKVKAAIAQGNNHLKQQQFVLAIGQYNKGLTYDLNCWLYFGRGKAKFAQQKFLLAIEDFEHAIQLEKHLEFFHYRGVAYRYAEEYQKALADYNHILQKNPNHVPVLIDRSRVYEILKQYTKAYNDTKKALTIYSLKFKKNPSQKRLGENIRILEKRLAKLERNLKKEG</sequence>
<evidence type="ECO:0000256" key="4">
    <source>
        <dbReference type="ARBA" id="ARBA00022679"/>
    </source>
</evidence>
<gene>
    <name evidence="14" type="ORF">UABAM_00439</name>
</gene>
<dbReference type="InterPro" id="IPR019734">
    <property type="entry name" value="TPR_rpt"/>
</dbReference>
<evidence type="ECO:0000256" key="12">
    <source>
        <dbReference type="SAM" id="Phobius"/>
    </source>
</evidence>
<dbReference type="EMBL" id="AP019860">
    <property type="protein sequence ID" value="BBM82096.1"/>
    <property type="molecule type" value="Genomic_DNA"/>
</dbReference>
<dbReference type="InterPro" id="IPR000719">
    <property type="entry name" value="Prot_kinase_dom"/>
</dbReference>
<evidence type="ECO:0000313" key="14">
    <source>
        <dbReference type="EMBL" id="BBM82096.1"/>
    </source>
</evidence>
<dbReference type="InterPro" id="IPR008271">
    <property type="entry name" value="Ser/Thr_kinase_AS"/>
</dbReference>
<name>A0A5S9IIH7_UABAM</name>
<evidence type="ECO:0000256" key="1">
    <source>
        <dbReference type="ARBA" id="ARBA00010886"/>
    </source>
</evidence>
<dbReference type="Pfam" id="PF00069">
    <property type="entry name" value="Pkinase"/>
    <property type="match status" value="1"/>
</dbReference>
<dbReference type="PANTHER" id="PTHR43671">
    <property type="entry name" value="SERINE/THREONINE-PROTEIN KINASE NEK"/>
    <property type="match status" value="1"/>
</dbReference>
<keyword evidence="12" id="KW-0812">Transmembrane</keyword>
<keyword evidence="6 11" id="KW-0547">Nucleotide-binding</keyword>
<evidence type="ECO:0000259" key="13">
    <source>
        <dbReference type="PROSITE" id="PS50011"/>
    </source>
</evidence>
<dbReference type="Proteomes" id="UP000326354">
    <property type="component" value="Chromosome"/>
</dbReference>
<evidence type="ECO:0000256" key="9">
    <source>
        <dbReference type="ARBA" id="ARBA00022840"/>
    </source>
</evidence>
<feature type="repeat" description="TPR" evidence="10">
    <location>
        <begin position="439"/>
        <end position="472"/>
    </location>
</feature>
<evidence type="ECO:0000256" key="11">
    <source>
        <dbReference type="PROSITE-ProRule" id="PRU10141"/>
    </source>
</evidence>
<dbReference type="InterPro" id="IPR050660">
    <property type="entry name" value="NEK_Ser/Thr_kinase"/>
</dbReference>
<dbReference type="CDD" id="cd14014">
    <property type="entry name" value="STKc_PknB_like"/>
    <property type="match status" value="1"/>
</dbReference>
<evidence type="ECO:0000256" key="10">
    <source>
        <dbReference type="PROSITE-ProRule" id="PRU00339"/>
    </source>
</evidence>
<dbReference type="Gene3D" id="1.10.510.10">
    <property type="entry name" value="Transferase(Phosphotransferase) domain 1"/>
    <property type="match status" value="1"/>
</dbReference>
<keyword evidence="3 14" id="KW-0723">Serine/threonine-protein kinase</keyword>
<dbReference type="GO" id="GO:0005524">
    <property type="term" value="F:ATP binding"/>
    <property type="evidence" value="ECO:0007669"/>
    <property type="project" value="UniProtKB-UniRule"/>
</dbReference>
<evidence type="ECO:0000256" key="8">
    <source>
        <dbReference type="ARBA" id="ARBA00022803"/>
    </source>
</evidence>
<dbReference type="SUPFAM" id="SSF48452">
    <property type="entry name" value="TPR-like"/>
    <property type="match status" value="1"/>
</dbReference>
<dbReference type="InterPro" id="IPR013105">
    <property type="entry name" value="TPR_2"/>
</dbReference>
<evidence type="ECO:0000256" key="2">
    <source>
        <dbReference type="ARBA" id="ARBA00012513"/>
    </source>
</evidence>
<keyword evidence="12" id="KW-0472">Membrane</keyword>
<evidence type="ECO:0000313" key="15">
    <source>
        <dbReference type="Proteomes" id="UP000326354"/>
    </source>
</evidence>
<evidence type="ECO:0000256" key="3">
    <source>
        <dbReference type="ARBA" id="ARBA00022527"/>
    </source>
</evidence>
<dbReference type="OrthoDB" id="9788659at2"/>
<dbReference type="FunFam" id="1.10.510.10:FF:000021">
    <property type="entry name" value="Serine/threonine protein kinase"/>
    <property type="match status" value="1"/>
</dbReference>
<keyword evidence="7 14" id="KW-0418">Kinase</keyword>
<reference evidence="14 15" key="1">
    <citation type="submission" date="2019-08" db="EMBL/GenBank/DDBJ databases">
        <title>Complete genome sequence of Candidatus Uab amorphum.</title>
        <authorList>
            <person name="Shiratori T."/>
            <person name="Suzuki S."/>
            <person name="Kakizawa Y."/>
            <person name="Ishida K."/>
        </authorList>
    </citation>
    <scope>NUCLEOTIDE SEQUENCE [LARGE SCALE GENOMIC DNA]</scope>
    <source>
        <strain evidence="14 15">SRT547</strain>
    </source>
</reference>
<feature type="domain" description="Protein kinase" evidence="13">
    <location>
        <begin position="10"/>
        <end position="263"/>
    </location>
</feature>
<dbReference type="SMART" id="SM00028">
    <property type="entry name" value="TPR"/>
    <property type="match status" value="4"/>
</dbReference>
<dbReference type="KEGG" id="uam:UABAM_00439"/>